<protein>
    <submittedName>
        <fullName evidence="3">Uncharacterized protein</fullName>
    </submittedName>
</protein>
<dbReference type="OrthoDB" id="2448307at2759"/>
<feature type="transmembrane region" description="Helical" evidence="2">
    <location>
        <begin position="101"/>
        <end position="128"/>
    </location>
</feature>
<keyword evidence="2" id="KW-0812">Transmembrane</keyword>
<keyword evidence="2" id="KW-0472">Membrane</keyword>
<dbReference type="GO" id="GO:0005794">
    <property type="term" value="C:Golgi apparatus"/>
    <property type="evidence" value="ECO:0007669"/>
    <property type="project" value="TreeGrafter"/>
</dbReference>
<feature type="transmembrane region" description="Helical" evidence="2">
    <location>
        <begin position="284"/>
        <end position="307"/>
    </location>
</feature>
<keyword evidence="4" id="KW-1185">Reference proteome</keyword>
<feature type="transmembrane region" description="Helical" evidence="2">
    <location>
        <begin position="253"/>
        <end position="277"/>
    </location>
</feature>
<dbReference type="PANTHER" id="PTHR34391">
    <property type="entry name" value="UPF0658 GOLGI APPARATUS MEMBRANE PROTEIN C1952.10C-RELATED"/>
    <property type="match status" value="1"/>
</dbReference>
<dbReference type="AlphaFoldDB" id="A0A8H7RI64"/>
<dbReference type="InterPro" id="IPR040410">
    <property type="entry name" value="UPF0658_Golgi"/>
</dbReference>
<accession>A0A8H7RI64</accession>
<feature type="transmembrane region" description="Helical" evidence="2">
    <location>
        <begin position="198"/>
        <end position="220"/>
    </location>
</feature>
<dbReference type="EMBL" id="JAEPRC010000066">
    <property type="protein sequence ID" value="KAG2211429.1"/>
    <property type="molecule type" value="Genomic_DNA"/>
</dbReference>
<evidence type="ECO:0000313" key="4">
    <source>
        <dbReference type="Proteomes" id="UP000650833"/>
    </source>
</evidence>
<comment type="caution">
    <text evidence="3">The sequence shown here is derived from an EMBL/GenBank/DDBJ whole genome shotgun (WGS) entry which is preliminary data.</text>
</comment>
<evidence type="ECO:0000256" key="2">
    <source>
        <dbReference type="SAM" id="Phobius"/>
    </source>
</evidence>
<feature type="transmembrane region" description="Helical" evidence="2">
    <location>
        <begin position="148"/>
        <end position="168"/>
    </location>
</feature>
<feature type="compositionally biased region" description="Low complexity" evidence="1">
    <location>
        <begin position="460"/>
        <end position="484"/>
    </location>
</feature>
<feature type="region of interest" description="Disordered" evidence="1">
    <location>
        <begin position="453"/>
        <end position="484"/>
    </location>
</feature>
<feature type="transmembrane region" description="Helical" evidence="2">
    <location>
        <begin position="21"/>
        <end position="38"/>
    </location>
</feature>
<dbReference type="Proteomes" id="UP000650833">
    <property type="component" value="Unassembled WGS sequence"/>
</dbReference>
<dbReference type="PANTHER" id="PTHR34391:SF1">
    <property type="entry name" value="UPF0658 GOLGI APPARATUS MEMBRANE PROTEIN C1952.10C-RELATED"/>
    <property type="match status" value="1"/>
</dbReference>
<proteinExistence type="predicted"/>
<gene>
    <name evidence="3" type="ORF">INT46_004717</name>
</gene>
<name>A0A8H7RI64_9FUNG</name>
<organism evidence="3 4">
    <name type="scientific">Mucor plumbeus</name>
    <dbReference type="NCBI Taxonomy" id="97098"/>
    <lineage>
        <taxon>Eukaryota</taxon>
        <taxon>Fungi</taxon>
        <taxon>Fungi incertae sedis</taxon>
        <taxon>Mucoromycota</taxon>
        <taxon>Mucoromycotina</taxon>
        <taxon>Mucoromycetes</taxon>
        <taxon>Mucorales</taxon>
        <taxon>Mucorineae</taxon>
        <taxon>Mucoraceae</taxon>
        <taxon>Mucor</taxon>
    </lineage>
</organism>
<evidence type="ECO:0000256" key="1">
    <source>
        <dbReference type="SAM" id="MobiDB-lite"/>
    </source>
</evidence>
<sequence length="522" mass="59538">MFFSYISRLFKQLSKSRWIQLYFILVIIQTLLSIPILIKTLLNTEDLTQITADTKDDSSLLDDKNTIFGNYLTAKGYKIIYENVLFIVFEVWRLWALTDGIVHLNALTILASAWFSIFSGIFNVLLIIESNKWITSKFEELKVENKNLQIALTSILFFLSVPVIISAYKTAKIIGWQVYKKIGSSIELQNMYHNVQWFALWLKIDIYFEIVLLISTAIVTKRIGFQVICIIMALLVSISLIFSRIAITKESNWMMFVFLFLQIVLLACNVYSLVGLFEYSTADLWFTGIVYEFTSIICIIVTVYLAIVCQTNFGKGLKPFVFWVPFQGTKRFIEEPSHHAIEAGLLGMKRNEDRMPIDDEEEEDDDYYYNDSTITETKKMYMPNNDEFNNIPRKSLERVDNIPFNVKMERYSGNTKLDTIKLPASTITQPIRVAMKPIPKNIDNSNKATITTINRSKPWGSDTSSTNDDNSISSSTIIDSGTTTSTIEPTVMGRVMQPVSNSSLATTTTTTITTTVTTTVRP</sequence>
<feature type="transmembrane region" description="Helical" evidence="2">
    <location>
        <begin position="227"/>
        <end position="247"/>
    </location>
</feature>
<reference evidence="3" key="1">
    <citation type="submission" date="2020-12" db="EMBL/GenBank/DDBJ databases">
        <title>Metabolic potential, ecology and presence of endohyphal bacteria is reflected in genomic diversity of Mucoromycotina.</title>
        <authorList>
            <person name="Muszewska A."/>
            <person name="Okrasinska A."/>
            <person name="Steczkiewicz K."/>
            <person name="Drgas O."/>
            <person name="Orlowska M."/>
            <person name="Perlinska-Lenart U."/>
            <person name="Aleksandrzak-Piekarczyk T."/>
            <person name="Szatraj K."/>
            <person name="Zielenkiewicz U."/>
            <person name="Pilsyk S."/>
            <person name="Malc E."/>
            <person name="Mieczkowski P."/>
            <person name="Kruszewska J.S."/>
            <person name="Biernat P."/>
            <person name="Pawlowska J."/>
        </authorList>
    </citation>
    <scope>NUCLEOTIDE SEQUENCE</scope>
    <source>
        <strain evidence="3">CBS 226.32</strain>
    </source>
</reference>
<evidence type="ECO:0000313" key="3">
    <source>
        <dbReference type="EMBL" id="KAG2211429.1"/>
    </source>
</evidence>
<keyword evidence="2" id="KW-1133">Transmembrane helix</keyword>